<feature type="transmembrane region" description="Helical" evidence="2">
    <location>
        <begin position="44"/>
        <end position="67"/>
    </location>
</feature>
<evidence type="ECO:0000313" key="4">
    <source>
        <dbReference type="Proteomes" id="UP001295794"/>
    </source>
</evidence>
<gene>
    <name evidence="3" type="ORF">MYCIT1_LOCUS15604</name>
</gene>
<dbReference type="EMBL" id="CAVNYO010000169">
    <property type="protein sequence ID" value="CAK5270854.1"/>
    <property type="molecule type" value="Genomic_DNA"/>
</dbReference>
<name>A0AAD2H6J5_9AGAR</name>
<reference evidence="3" key="1">
    <citation type="submission" date="2023-11" db="EMBL/GenBank/DDBJ databases">
        <authorList>
            <person name="De Vega J J."/>
            <person name="De Vega J J."/>
        </authorList>
    </citation>
    <scope>NUCLEOTIDE SEQUENCE</scope>
</reference>
<evidence type="ECO:0000313" key="3">
    <source>
        <dbReference type="EMBL" id="CAK5270854.1"/>
    </source>
</evidence>
<organism evidence="3 4">
    <name type="scientific">Mycena citricolor</name>
    <dbReference type="NCBI Taxonomy" id="2018698"/>
    <lineage>
        <taxon>Eukaryota</taxon>
        <taxon>Fungi</taxon>
        <taxon>Dikarya</taxon>
        <taxon>Basidiomycota</taxon>
        <taxon>Agaricomycotina</taxon>
        <taxon>Agaricomycetes</taxon>
        <taxon>Agaricomycetidae</taxon>
        <taxon>Agaricales</taxon>
        <taxon>Marasmiineae</taxon>
        <taxon>Mycenaceae</taxon>
        <taxon>Mycena</taxon>
    </lineage>
</organism>
<dbReference type="Proteomes" id="UP001295794">
    <property type="component" value="Unassembled WGS sequence"/>
</dbReference>
<feature type="transmembrane region" description="Helical" evidence="2">
    <location>
        <begin position="12"/>
        <end position="32"/>
    </location>
</feature>
<keyword evidence="2" id="KW-0812">Transmembrane</keyword>
<keyword evidence="4" id="KW-1185">Reference proteome</keyword>
<proteinExistence type="predicted"/>
<feature type="compositionally biased region" description="Low complexity" evidence="1">
    <location>
        <begin position="266"/>
        <end position="275"/>
    </location>
</feature>
<feature type="region of interest" description="Disordered" evidence="1">
    <location>
        <begin position="266"/>
        <end position="287"/>
    </location>
</feature>
<keyword evidence="2" id="KW-1133">Transmembrane helix</keyword>
<feature type="transmembrane region" description="Helical" evidence="2">
    <location>
        <begin position="133"/>
        <end position="152"/>
    </location>
</feature>
<evidence type="ECO:0000256" key="2">
    <source>
        <dbReference type="SAM" id="Phobius"/>
    </source>
</evidence>
<feature type="transmembrane region" description="Helical" evidence="2">
    <location>
        <begin position="101"/>
        <end position="121"/>
    </location>
</feature>
<accession>A0AAD2H6J5</accession>
<protein>
    <submittedName>
        <fullName evidence="3">Uncharacterized protein</fullName>
    </submittedName>
</protein>
<sequence length="319" mass="35044">MGNLPLDRVALISIVVQTLLFGVLTTMFGTIVQSSFAKNASKNMRGYAMVLPTVSVIWTFALAHWILDIIRVQLAFIGTQPNPIAYLSDFSTSINAGKSSINLTVTLIADLFMIYRCWVVGDKSYRIILLPSVLWLAGGVAGCVLTRLLFQLHGTDYLVLIGTIAPWITTFLSSTLATNLFCTIYIAYRILRSQLAVRKIQTLQNGLLDVVIIFLESATLYSALLIILLISFQLNYNGQFIFVDSTCATIGITFSMIIISNHNRSQSQSNASSSRSTRDGSRAAAHDTPAVNVSRLVEVISQSDYELDSFSPVKHTSVV</sequence>
<feature type="transmembrane region" description="Helical" evidence="2">
    <location>
        <begin position="164"/>
        <end position="187"/>
    </location>
</feature>
<keyword evidence="2" id="KW-0472">Membrane</keyword>
<feature type="transmembrane region" description="Helical" evidence="2">
    <location>
        <begin position="240"/>
        <end position="259"/>
    </location>
</feature>
<evidence type="ECO:0000256" key="1">
    <source>
        <dbReference type="SAM" id="MobiDB-lite"/>
    </source>
</evidence>
<dbReference type="AlphaFoldDB" id="A0AAD2H6J5"/>
<comment type="caution">
    <text evidence="3">The sequence shown here is derived from an EMBL/GenBank/DDBJ whole genome shotgun (WGS) entry which is preliminary data.</text>
</comment>
<feature type="transmembrane region" description="Helical" evidence="2">
    <location>
        <begin position="207"/>
        <end position="234"/>
    </location>
</feature>
<feature type="compositionally biased region" description="Basic and acidic residues" evidence="1">
    <location>
        <begin position="276"/>
        <end position="285"/>
    </location>
</feature>